<dbReference type="InterPro" id="IPR001447">
    <property type="entry name" value="Arylamine_N-AcTrfase"/>
</dbReference>
<dbReference type="Gene3D" id="2.40.128.150">
    <property type="entry name" value="Cysteine proteinases"/>
    <property type="match status" value="1"/>
</dbReference>
<dbReference type="InterPro" id="IPR038765">
    <property type="entry name" value="Papain-like_cys_pep_sf"/>
</dbReference>
<dbReference type="Gene3D" id="3.30.2140.10">
    <property type="entry name" value="Arylamine N-acetyltransferase"/>
    <property type="match status" value="1"/>
</dbReference>
<protein>
    <submittedName>
        <fullName evidence="3">Arylamine N-acetyltransferase</fullName>
    </submittedName>
</protein>
<proteinExistence type="inferred from homology"/>
<dbReference type="Pfam" id="PF00797">
    <property type="entry name" value="Acetyltransf_2"/>
    <property type="match status" value="1"/>
</dbReference>
<dbReference type="EMBL" id="CP042582">
    <property type="protein sequence ID" value="QEX20963.1"/>
    <property type="molecule type" value="Genomic_DNA"/>
</dbReference>
<evidence type="ECO:0000256" key="1">
    <source>
        <dbReference type="ARBA" id="ARBA00006547"/>
    </source>
</evidence>
<dbReference type="Proteomes" id="UP000325797">
    <property type="component" value="Chromosome"/>
</dbReference>
<dbReference type="OrthoDB" id="7181050at2"/>
<accession>A0A5J6MUY2</accession>
<dbReference type="PRINTS" id="PR01543">
    <property type="entry name" value="ANATRNSFRASE"/>
</dbReference>
<dbReference type="PANTHER" id="PTHR11786">
    <property type="entry name" value="N-HYDROXYARYLAMINE O-ACETYLTRANSFERASE"/>
    <property type="match status" value="1"/>
</dbReference>
<evidence type="ECO:0000256" key="2">
    <source>
        <dbReference type="RuleBase" id="RU003452"/>
    </source>
</evidence>
<keyword evidence="3" id="KW-0808">Transferase</keyword>
<sequence>MELQAYLDRIGFVGTPAPDLATLARIQRGHLEHIPYENLDVQLGRRVTLDPAEAFAKLVTAGRGGWCYEMNGLFRWALEAVGFRVTAMTGAVLRIERGDAAIGNHLALTVDLDEPYLVDVGLGDGPSEPIPLREGRWRQGWRTVGLERLEAGWWRFHNHERAFATSFDFRHGPADWERLAERCDWLQTSPESRFVANAVCIRHEPEGVVALVGRVMKTITEEGTADRLIDDAEGYARALSERFGIRLPQAAGLWPKISLRHDELFGPAPAAPEGS</sequence>
<dbReference type="SUPFAM" id="SSF54001">
    <property type="entry name" value="Cysteine proteinases"/>
    <property type="match status" value="1"/>
</dbReference>
<evidence type="ECO:0000313" key="4">
    <source>
        <dbReference type="Proteomes" id="UP000325797"/>
    </source>
</evidence>
<dbReference type="PANTHER" id="PTHR11786:SF0">
    <property type="entry name" value="ARYLAMINE N-ACETYLTRANSFERASE 4-RELATED"/>
    <property type="match status" value="1"/>
</dbReference>
<name>A0A5J6MUY2_9PROT</name>
<dbReference type="GO" id="GO:0016407">
    <property type="term" value="F:acetyltransferase activity"/>
    <property type="evidence" value="ECO:0007669"/>
    <property type="project" value="InterPro"/>
</dbReference>
<comment type="similarity">
    <text evidence="1 2">Belongs to the arylamine N-acetyltransferase family.</text>
</comment>
<evidence type="ECO:0000313" key="3">
    <source>
        <dbReference type="EMBL" id="QEX20963.1"/>
    </source>
</evidence>
<dbReference type="RefSeq" id="WP_151115157.1">
    <property type="nucleotide sequence ID" value="NZ_CP042582.1"/>
</dbReference>
<keyword evidence="4" id="KW-1185">Reference proteome</keyword>
<organism evidence="3 4">
    <name type="scientific">Hypericibacter adhaerens</name>
    <dbReference type="NCBI Taxonomy" id="2602016"/>
    <lineage>
        <taxon>Bacteria</taxon>
        <taxon>Pseudomonadati</taxon>
        <taxon>Pseudomonadota</taxon>
        <taxon>Alphaproteobacteria</taxon>
        <taxon>Rhodospirillales</taxon>
        <taxon>Dongiaceae</taxon>
        <taxon>Hypericibacter</taxon>
    </lineage>
</organism>
<reference evidence="3 4" key="1">
    <citation type="submission" date="2019-08" db="EMBL/GenBank/DDBJ databases">
        <title>Hyperibacter terrae gen. nov., sp. nov. and Hyperibacter viscosus sp. nov., two new members in the family Rhodospirillaceae isolated from the rhizosphere of Hypericum perforatum.</title>
        <authorList>
            <person name="Noviana Z."/>
        </authorList>
    </citation>
    <scope>NUCLEOTIDE SEQUENCE [LARGE SCALE GENOMIC DNA]</scope>
    <source>
        <strain evidence="3 4">R5959</strain>
    </source>
</reference>
<dbReference type="KEGG" id="hadh:FRZ61_08830"/>
<dbReference type="AlphaFoldDB" id="A0A5J6MUY2"/>
<gene>
    <name evidence="3" type="primary">nat</name>
    <name evidence="3" type="ORF">FRZ61_08830</name>
</gene>